<feature type="compositionally biased region" description="Polar residues" evidence="1">
    <location>
        <begin position="13"/>
        <end position="22"/>
    </location>
</feature>
<dbReference type="Proteomes" id="UP000688137">
    <property type="component" value="Unassembled WGS sequence"/>
</dbReference>
<protein>
    <submittedName>
        <fullName evidence="2">Uncharacterized protein</fullName>
    </submittedName>
</protein>
<evidence type="ECO:0000313" key="3">
    <source>
        <dbReference type="Proteomes" id="UP000688137"/>
    </source>
</evidence>
<feature type="compositionally biased region" description="Basic and acidic residues" evidence="1">
    <location>
        <begin position="1"/>
        <end position="10"/>
    </location>
</feature>
<evidence type="ECO:0000256" key="1">
    <source>
        <dbReference type="SAM" id="MobiDB-lite"/>
    </source>
</evidence>
<feature type="region of interest" description="Disordered" evidence="1">
    <location>
        <begin position="1"/>
        <end position="25"/>
    </location>
</feature>
<sequence>MLAGKEEKPPRLTRSNRGNLESEQLPDYLRSTFSDTFKMKEPPKVEKGKKILPQYAFGNSLESPSFFRNPNTLICRESYDNPFLKVRAKPHSKWETLRSSTLNNFEFYNVSEQKFANLPNKGYKNVKLVNTVTNQVHYVQTPQIKRDEPTFQLAYRTLQQKTGLFGRKNELFTDFIEKNDNQNVYGHLNDRQRPKGRLRDVKNFSFTPQEFQIYKKRASHYLNSSPSKGLQKSDVPIFNYNQQKKDQQVERYYSRDQSYLNSLNNSIIVTQIDKQLKRKKQDRYNADLKILDYRENDIELIDKFEEHLEFEKLYGN</sequence>
<dbReference type="AlphaFoldDB" id="A0A8S1MBC0"/>
<accession>A0A8S1MBC0</accession>
<name>A0A8S1MBC0_PARPR</name>
<keyword evidence="3" id="KW-1185">Reference proteome</keyword>
<reference evidence="2" key="1">
    <citation type="submission" date="2021-01" db="EMBL/GenBank/DDBJ databases">
        <authorList>
            <consortium name="Genoscope - CEA"/>
            <person name="William W."/>
        </authorList>
    </citation>
    <scope>NUCLEOTIDE SEQUENCE</scope>
</reference>
<comment type="caution">
    <text evidence="2">The sequence shown here is derived from an EMBL/GenBank/DDBJ whole genome shotgun (WGS) entry which is preliminary data.</text>
</comment>
<evidence type="ECO:0000313" key="2">
    <source>
        <dbReference type="EMBL" id="CAD8077650.1"/>
    </source>
</evidence>
<proteinExistence type="predicted"/>
<gene>
    <name evidence="2" type="ORF">PPRIM_AZ9-3.1.T0580219</name>
</gene>
<dbReference type="OMA" id="AKPHSKW"/>
<organism evidence="2 3">
    <name type="scientific">Paramecium primaurelia</name>
    <dbReference type="NCBI Taxonomy" id="5886"/>
    <lineage>
        <taxon>Eukaryota</taxon>
        <taxon>Sar</taxon>
        <taxon>Alveolata</taxon>
        <taxon>Ciliophora</taxon>
        <taxon>Intramacronucleata</taxon>
        <taxon>Oligohymenophorea</taxon>
        <taxon>Peniculida</taxon>
        <taxon>Parameciidae</taxon>
        <taxon>Paramecium</taxon>
    </lineage>
</organism>
<dbReference type="EMBL" id="CAJJDM010000059">
    <property type="protein sequence ID" value="CAD8077650.1"/>
    <property type="molecule type" value="Genomic_DNA"/>
</dbReference>